<organism evidence="1 2">
    <name type="scientific">Macrophomina phaseolina</name>
    <dbReference type="NCBI Taxonomy" id="35725"/>
    <lineage>
        <taxon>Eukaryota</taxon>
        <taxon>Fungi</taxon>
        <taxon>Dikarya</taxon>
        <taxon>Ascomycota</taxon>
        <taxon>Pezizomycotina</taxon>
        <taxon>Dothideomycetes</taxon>
        <taxon>Dothideomycetes incertae sedis</taxon>
        <taxon>Botryosphaeriales</taxon>
        <taxon>Botryosphaeriaceae</taxon>
        <taxon>Macrophomina</taxon>
    </lineage>
</organism>
<dbReference type="EMBL" id="JAGTJR010000136">
    <property type="protein sequence ID" value="KAH7002692.1"/>
    <property type="molecule type" value="Genomic_DNA"/>
</dbReference>
<keyword evidence="2" id="KW-1185">Reference proteome</keyword>
<comment type="caution">
    <text evidence="1">The sequence shown here is derived from an EMBL/GenBank/DDBJ whole genome shotgun (WGS) entry which is preliminary data.</text>
</comment>
<name>A0ABQ8FS86_9PEZI</name>
<sequence length="59" mass="7040">MQSFQEQYGSSYKWTYIKLRKAVEEAWEAITEEQLRELLNTMPQRMMDTIAAKGGHTKW</sequence>
<dbReference type="Gene3D" id="3.30.420.10">
    <property type="entry name" value="Ribonuclease H-like superfamily/Ribonuclease H"/>
    <property type="match status" value="1"/>
</dbReference>
<reference evidence="1 2" key="1">
    <citation type="journal article" date="2021" name="Nat. Commun.">
        <title>Genetic determinants of endophytism in the Arabidopsis root mycobiome.</title>
        <authorList>
            <person name="Mesny F."/>
            <person name="Miyauchi S."/>
            <person name="Thiergart T."/>
            <person name="Pickel B."/>
            <person name="Atanasova L."/>
            <person name="Karlsson M."/>
            <person name="Huettel B."/>
            <person name="Barry K.W."/>
            <person name="Haridas S."/>
            <person name="Chen C."/>
            <person name="Bauer D."/>
            <person name="Andreopoulos W."/>
            <person name="Pangilinan J."/>
            <person name="LaButti K."/>
            <person name="Riley R."/>
            <person name="Lipzen A."/>
            <person name="Clum A."/>
            <person name="Drula E."/>
            <person name="Henrissat B."/>
            <person name="Kohler A."/>
            <person name="Grigoriev I.V."/>
            <person name="Martin F.M."/>
            <person name="Hacquard S."/>
        </authorList>
    </citation>
    <scope>NUCLEOTIDE SEQUENCE [LARGE SCALE GENOMIC DNA]</scope>
    <source>
        <strain evidence="1 2">MPI-SDFR-AT-0080</strain>
    </source>
</reference>
<protein>
    <submittedName>
        <fullName evidence="1">Uncharacterized protein</fullName>
    </submittedName>
</protein>
<dbReference type="InterPro" id="IPR036397">
    <property type="entry name" value="RNaseH_sf"/>
</dbReference>
<proteinExistence type="predicted"/>
<dbReference type="Proteomes" id="UP000774617">
    <property type="component" value="Unassembled WGS sequence"/>
</dbReference>
<evidence type="ECO:0000313" key="1">
    <source>
        <dbReference type="EMBL" id="KAH7002692.1"/>
    </source>
</evidence>
<evidence type="ECO:0000313" key="2">
    <source>
        <dbReference type="Proteomes" id="UP000774617"/>
    </source>
</evidence>
<accession>A0ABQ8FS86</accession>
<gene>
    <name evidence="1" type="ORF">B0J12DRAFT_692429</name>
</gene>